<dbReference type="EMBL" id="VUBA01000121">
    <property type="protein sequence ID" value="MPQ85960.1"/>
    <property type="molecule type" value="Genomic_DNA"/>
</dbReference>
<comment type="caution">
    <text evidence="9">The sequence shown here is derived from an EMBL/GenBank/DDBJ whole genome shotgun (WGS) entry which is preliminary data.</text>
</comment>
<dbReference type="InterPro" id="IPR032675">
    <property type="entry name" value="LRR_dom_sf"/>
</dbReference>
<dbReference type="PROSITE" id="PS51450">
    <property type="entry name" value="LRR"/>
    <property type="match status" value="2"/>
</dbReference>
<dbReference type="Proteomes" id="UP000325438">
    <property type="component" value="Unassembled WGS sequence"/>
</dbReference>
<dbReference type="GO" id="GO:0005576">
    <property type="term" value="C:extracellular region"/>
    <property type="evidence" value="ECO:0007669"/>
    <property type="project" value="UniProtKB-UniRule"/>
</dbReference>
<proteinExistence type="inferred from homology"/>
<evidence type="ECO:0000313" key="10">
    <source>
        <dbReference type="Proteomes" id="UP000325438"/>
    </source>
</evidence>
<evidence type="ECO:0000256" key="1">
    <source>
        <dbReference type="ARBA" id="ARBA00000900"/>
    </source>
</evidence>
<dbReference type="Pfam" id="PF00560">
    <property type="entry name" value="LRR_1"/>
    <property type="match status" value="1"/>
</dbReference>
<evidence type="ECO:0000256" key="6">
    <source>
        <dbReference type="PROSITE-ProRule" id="PRU01398"/>
    </source>
</evidence>
<evidence type="ECO:0000259" key="8">
    <source>
        <dbReference type="PROSITE" id="PS52053"/>
    </source>
</evidence>
<keyword evidence="6" id="KW-1035">Host cytoplasm</keyword>
<evidence type="ECO:0000256" key="2">
    <source>
        <dbReference type="ARBA" id="ARBA00012483"/>
    </source>
</evidence>
<evidence type="ECO:0000256" key="5">
    <source>
        <dbReference type="ARBA" id="ARBA00023026"/>
    </source>
</evidence>
<keyword evidence="5" id="KW-0843">Virulence</keyword>
<comment type="PTM">
    <text evidence="6">Ubiquitinated in the presence of host E1 ubiquitin-activating enzyme, E2 ubiquitin-conjugating enzyme and ubiquitin.</text>
</comment>
<comment type="similarity">
    <text evidence="6">Belongs to the LRR-containing bacterial E3 ligase family.</text>
</comment>
<name>A0A5N7JX48_9PSED</name>
<keyword evidence="3" id="KW-0433">Leucine-rich repeat</keyword>
<feature type="region of interest" description="Disordered" evidence="7">
    <location>
        <begin position="2391"/>
        <end position="2411"/>
    </location>
</feature>
<evidence type="ECO:0000256" key="3">
    <source>
        <dbReference type="ARBA" id="ARBA00022614"/>
    </source>
</evidence>
<comment type="catalytic activity">
    <reaction evidence="1">
        <text>S-ubiquitinyl-[E2 ubiquitin-conjugating enzyme]-L-cysteine + [acceptor protein]-L-lysine = [E2 ubiquitin-conjugating enzyme]-L-cysteine + N(6)-ubiquitinyl-[acceptor protein]-L-lysine.</text>
        <dbReference type="EC" id="2.3.2.27"/>
    </reaction>
</comment>
<feature type="domain" description="NEL" evidence="8">
    <location>
        <begin position="2103"/>
        <end position="2402"/>
    </location>
</feature>
<keyword evidence="6" id="KW-0808">Transferase</keyword>
<gene>
    <name evidence="9" type="ORF">F0170_19345</name>
</gene>
<dbReference type="Gene3D" id="3.80.10.10">
    <property type="entry name" value="Ribonuclease Inhibitor"/>
    <property type="match status" value="3"/>
</dbReference>
<dbReference type="SMART" id="SM00369">
    <property type="entry name" value="LRR_TYP"/>
    <property type="match status" value="9"/>
</dbReference>
<keyword evidence="6" id="KW-0832">Ubl conjugation</keyword>
<dbReference type="SMART" id="SM00364">
    <property type="entry name" value="LRR_BAC"/>
    <property type="match status" value="5"/>
</dbReference>
<keyword evidence="6" id="KW-0964">Secreted</keyword>
<dbReference type="EC" id="2.3.2.27" evidence="2"/>
<dbReference type="RefSeq" id="WP_152750617.1">
    <property type="nucleotide sequence ID" value="NZ_VUBA01000121.1"/>
</dbReference>
<feature type="compositionally biased region" description="Pro residues" evidence="7">
    <location>
        <begin position="2400"/>
        <end position="2411"/>
    </location>
</feature>
<accession>A0A5N7JX48</accession>
<dbReference type="Pfam" id="PF20178">
    <property type="entry name" value="ToxA_N"/>
    <property type="match status" value="1"/>
</dbReference>
<evidence type="ECO:0000313" key="9">
    <source>
        <dbReference type="EMBL" id="MPQ85960.1"/>
    </source>
</evidence>
<dbReference type="GO" id="GO:0005737">
    <property type="term" value="C:cytoplasm"/>
    <property type="evidence" value="ECO:0007669"/>
    <property type="project" value="TreeGrafter"/>
</dbReference>
<reference evidence="9 10" key="1">
    <citation type="submission" date="2019-09" db="EMBL/GenBank/DDBJ databases">
        <title>The draft genomes of Allium pathogen Pseudomonas sp.</title>
        <authorList>
            <person name="Fujikawa T."/>
            <person name="Sawada H."/>
        </authorList>
    </citation>
    <scope>NUCLEOTIDE SEQUENCE [LARGE SCALE GENOMIC DNA]</scope>
    <source>
        <strain evidence="9 10">MAFF 730085</strain>
    </source>
</reference>
<dbReference type="InterPro" id="IPR029487">
    <property type="entry name" value="NEL_dom"/>
</dbReference>
<dbReference type="SUPFAM" id="SSF52058">
    <property type="entry name" value="L domain-like"/>
    <property type="match status" value="2"/>
</dbReference>
<keyword evidence="6" id="KW-0833">Ubl conjugation pathway</keyword>
<sequence length="2411" mass="267910">MSVYPRSTRNKPPAATLSIHGDFLEKAVPQWLVDATPARRSAVKQAAPVLPGWYKNASPAQRKVVDASFKASATAQNRLDKTLSTLLDIDAFAEPLLRKELKERFSVEVDVNQTFLRLKRALTVSILEVEAASYKVLALPMLQAALHNFETAECEAGAYHSSSGFTVAGAEPDTFQSVNVNLSVSQFLTLCRRLDLGAKYQAYLRSFFHPTDAVTEATLRRHFIASQKTAMRAAAEQALLTQDIEPADYAMIVSVINGEVHPRMGDKQVWFKDMGLMKKRMVGCMAFVICEKYRYSDEVILYIPHDSAHPLKRYTSSQMRAEFKRLFTARDSLAPTDPGPTEYQRFYSQFVPYHHRPYYFSQFSKKTADSPSGPLTSPWRTVIEVFSGVSNITRLGPLPPEPAAKMEPEPDPYIAASTVTRKGAGIWAANVDPWTYLYEQNRDKVLADARSHAVPTEDVDVKAREAKLAHLLEIGMLALNAVSMFVPVLGEIMLTVMAGQLLYETLEGSIEWAEGDKRAAKEHLVDVAENLAQIAVMAAVGAGVSRFRAVKPEQLLERLSPVTLPNGETRLWRPDLRPYESSVSLANSSGPNALGQHVVDGKTYIRQGTKVYEKTFDESIKKWRIVHPADASAYQPLLDSNGHGAWRHSLERPLEWDRLTLLRRMGHVTEAFSDVELIKVADVSGVTDNALRKMHMDHAAPPPELADALRMFRADLGAGQVIEQLRGTQPIDERYLYVLPLVAEMPRWPANRVLEVYKGPGLSGESVKYGSERLFREVAAKPSIKVSRADILSGELPARILASLDEAEILGLLGERGARLREARAQEFGKRITDYARTRKPAIFDSIYQGTEKLDRYVQLLQRTCPGLSESAAEEVLAHAAADDLKQLHSTRRVPLNLLEEARWYARQGRQTRAYAGLRSDNIASADSRRLALHTLEKLPGWPQTLRLEVRDGSTRGPLLDSIGSETAPDKKYLVKKGPSFQAFDERSEALNSVRMEGDNFYISLMHAMPDNARQGLGVPQVSQHAQLKQKIIDFADAYRSEAVTVLEPQSQWFRPPVRVNGKLLGYYASGRAPGLKLNLSARARAIYPELSDAQADGFIRQLSQAGKSDKEIFNLLQNREREYTALTSTLDQWVGQPAVAPDPFSATPDNSAYYHRNQLVQLFKALWRRAPLAATDSSAARFSIVMNESPPPLAADFSHIRELSVGGRGLNDVNADGFLARFPNVETLSVGENGRIWDPVIFAKPSLTTVPLALEGMTKLKSLTFKADSSSLAADFSSRLNALTSLEELHIDCTGFARSERLNSLDLSALVQLKTLRFSAPHTLSVWPAYVENLARLERLDLVNTSIRELPEALYSGHEKLWAGLSLDWSNFSREAFRPANDYVKNYRGEREHIADLHQMVRGYAKGELQSLMGISRTTTALHATIMETWDTPETRFAAIEALSEEYSGLFEGFYDPNANTGSRFRLRSATWQGGPNAHVISALENSWRGAVAQRYNLIADVSVFELPPPEFQVTPPLLVVENVVLPSLPAGSFSHVRTLRLGWPGESVEQTRSFIRAFSGTQTLELRGHGLTEVPIGPGALPTLTQLDLSNNRLVVTPTVQQQLNDLNSLELLDLRNNPLNGLDVSGLTRLRALHLRATQLQAWPTGAEGLPQLAWLDLRDNQMPTLPAQVLANDEALMNTNLAGNRFSTEGEVAMTTARRRVEAAKGLPEGTLNQLDRAAMPSVFPAQEIDLSIARYLLPLPQPAIGLEEAAGLAQRLQHLSPALTDEQALQRLEQLRNDGLSDAQIDTQLSAWHQDLESLTRKLNGWLYTAELRIWAKKTEVEGRRLIALRIIECWQSSLAADPGSELSLQGLQTQRLPELDIQFTQVRTLDLTGVRFSGQSVNGFLNSFPALRRLVLSGNELTALPEAVERMNQLERLELAANRLSDPEALYRQLGGARLRWLDLSHNNLSAFSSSAFSLLETLDLSYNGITHWPDGVLEATDLQTLNLSGNALTTFPDRLLGGNHERLVAVTDLSDNHQLSPTSFEQLRHYSDTHQGGAVMGLARHEIDARISDLESDSDIGTGSENTSGSDSDGDSDDDGAGYQPLEVIPDPAGETGEAVLASWLLNTPEALAASRRQLWLQLTQEPGHAPFFHLLSQLRDTHEYRFTRVDLTRRVWVVIDAAAATAHQRELLFVASQTHNTCIDGRTLTFSAMEVLVFEENALRDVPVRNLKLRGQRLLALSRQLFRLDQIDTLAEARARNMDRAEVRLQYRIGMTHGWPDGLELPGQPTHMAFGTPISGRALIDARAQVLAAEASDTFYESLIARDYWLNYLRTRYREAFDALEDNALTRQNALEDEHSAREPGTDSQERYEVALNLLEIELGSARAQKLIELSRQEVLELSTGAVETPAPASPQPGPSSRQ</sequence>
<dbReference type="Gene3D" id="1.20.58.360">
    <property type="entry name" value="Shigella T3SS effector IpaH defines"/>
    <property type="match status" value="1"/>
</dbReference>
<organism evidence="9 10">
    <name type="scientific">Pseudomonas kitaguniensis</name>
    <dbReference type="NCBI Taxonomy" id="2607908"/>
    <lineage>
        <taxon>Bacteria</taxon>
        <taxon>Pseudomonadati</taxon>
        <taxon>Pseudomonadota</taxon>
        <taxon>Gammaproteobacteria</taxon>
        <taxon>Pseudomonadales</taxon>
        <taxon>Pseudomonadaceae</taxon>
        <taxon>Pseudomonas</taxon>
    </lineage>
</organism>
<dbReference type="InterPro" id="IPR001611">
    <property type="entry name" value="Leu-rich_rpt"/>
</dbReference>
<protein>
    <recommendedName>
        <fullName evidence="2">RING-type E3 ubiquitin transferase</fullName>
        <ecNumber evidence="2">2.3.2.27</ecNumber>
    </recommendedName>
</protein>
<dbReference type="InterPro" id="IPR046673">
    <property type="entry name" value="ToxA_N"/>
</dbReference>
<feature type="region of interest" description="Disordered" evidence="7">
    <location>
        <begin position="2060"/>
        <end position="2099"/>
    </location>
</feature>
<feature type="active site" description="Glycyl thioester intermediate" evidence="6">
    <location>
        <position position="2190"/>
    </location>
</feature>
<keyword evidence="4" id="KW-0677">Repeat</keyword>
<dbReference type="InterPro" id="IPR050216">
    <property type="entry name" value="LRR_domain-containing"/>
</dbReference>
<evidence type="ECO:0000256" key="7">
    <source>
        <dbReference type="SAM" id="MobiDB-lite"/>
    </source>
</evidence>
<dbReference type="Pfam" id="PF14496">
    <property type="entry name" value="NEL"/>
    <property type="match status" value="1"/>
</dbReference>
<dbReference type="InterPro" id="IPR003591">
    <property type="entry name" value="Leu-rich_rpt_typical-subtyp"/>
</dbReference>
<dbReference type="PANTHER" id="PTHR48051">
    <property type="match status" value="1"/>
</dbReference>
<dbReference type="PANTHER" id="PTHR48051:SF1">
    <property type="entry name" value="RAS SUPPRESSOR PROTEIN 1"/>
    <property type="match status" value="1"/>
</dbReference>
<dbReference type="GO" id="GO:0016567">
    <property type="term" value="P:protein ubiquitination"/>
    <property type="evidence" value="ECO:0007669"/>
    <property type="project" value="InterPro"/>
</dbReference>
<evidence type="ECO:0000256" key="4">
    <source>
        <dbReference type="ARBA" id="ARBA00022737"/>
    </source>
</evidence>
<dbReference type="PROSITE" id="PS52053">
    <property type="entry name" value="NEL"/>
    <property type="match status" value="1"/>
</dbReference>
<dbReference type="GO" id="GO:0061630">
    <property type="term" value="F:ubiquitin protein ligase activity"/>
    <property type="evidence" value="ECO:0007669"/>
    <property type="project" value="UniProtKB-EC"/>
</dbReference>